<dbReference type="GO" id="GO:1901135">
    <property type="term" value="P:carbohydrate derivative metabolic process"/>
    <property type="evidence" value="ECO:0007669"/>
    <property type="project" value="InterPro"/>
</dbReference>
<dbReference type="AlphaFoldDB" id="A0A8J3T8Q8"/>
<organism evidence="3 4">
    <name type="scientific">Planosporangium mesophilum</name>
    <dbReference type="NCBI Taxonomy" id="689768"/>
    <lineage>
        <taxon>Bacteria</taxon>
        <taxon>Bacillati</taxon>
        <taxon>Actinomycetota</taxon>
        <taxon>Actinomycetes</taxon>
        <taxon>Micromonosporales</taxon>
        <taxon>Micromonosporaceae</taxon>
        <taxon>Planosporangium</taxon>
    </lineage>
</organism>
<dbReference type="InterPro" id="IPR046348">
    <property type="entry name" value="SIS_dom_sf"/>
</dbReference>
<dbReference type="Proteomes" id="UP000599074">
    <property type="component" value="Unassembled WGS sequence"/>
</dbReference>
<dbReference type="InterPro" id="IPR035461">
    <property type="entry name" value="GmhA/DiaA"/>
</dbReference>
<dbReference type="EMBL" id="BOON01000014">
    <property type="protein sequence ID" value="GII21863.1"/>
    <property type="molecule type" value="Genomic_DNA"/>
</dbReference>
<gene>
    <name evidence="3" type="ORF">Pme01_14600</name>
</gene>
<evidence type="ECO:0000313" key="3">
    <source>
        <dbReference type="EMBL" id="GII21863.1"/>
    </source>
</evidence>
<dbReference type="Gene3D" id="3.40.50.10490">
    <property type="entry name" value="Glucose-6-phosphate isomerase like protein, domain 1"/>
    <property type="match status" value="1"/>
</dbReference>
<comment type="caution">
    <text evidence="3">The sequence shown here is derived from an EMBL/GenBank/DDBJ whole genome shotgun (WGS) entry which is preliminary data.</text>
</comment>
<keyword evidence="4" id="KW-1185">Reference proteome</keyword>
<dbReference type="CDD" id="cd05006">
    <property type="entry name" value="SIS_GmhA"/>
    <property type="match status" value="1"/>
</dbReference>
<reference evidence="3" key="1">
    <citation type="submission" date="2021-01" db="EMBL/GenBank/DDBJ databases">
        <title>Whole genome shotgun sequence of Planosporangium mesophilum NBRC 109066.</title>
        <authorList>
            <person name="Komaki H."/>
            <person name="Tamura T."/>
        </authorList>
    </citation>
    <scope>NUCLEOTIDE SEQUENCE</scope>
    <source>
        <strain evidence="3">NBRC 109066</strain>
    </source>
</reference>
<protein>
    <recommendedName>
        <fullName evidence="2">SIS domain-containing protein</fullName>
    </recommendedName>
</protein>
<proteinExistence type="predicted"/>
<feature type="domain" description="SIS" evidence="2">
    <location>
        <begin position="74"/>
        <end position="228"/>
    </location>
</feature>
<feature type="region of interest" description="Disordered" evidence="1">
    <location>
        <begin position="1"/>
        <end position="27"/>
    </location>
</feature>
<name>A0A8J3T8Q8_9ACTN</name>
<dbReference type="Pfam" id="PF13580">
    <property type="entry name" value="SIS_2"/>
    <property type="match status" value="1"/>
</dbReference>
<dbReference type="SUPFAM" id="SSF53697">
    <property type="entry name" value="SIS domain"/>
    <property type="match status" value="1"/>
</dbReference>
<dbReference type="InterPro" id="IPR050099">
    <property type="entry name" value="SIS_GmhA/DiaA_subfam"/>
</dbReference>
<evidence type="ECO:0000256" key="1">
    <source>
        <dbReference type="SAM" id="MobiDB-lite"/>
    </source>
</evidence>
<dbReference type="InterPro" id="IPR001347">
    <property type="entry name" value="SIS_dom"/>
</dbReference>
<feature type="compositionally biased region" description="Basic and acidic residues" evidence="1">
    <location>
        <begin position="7"/>
        <end position="16"/>
    </location>
</feature>
<accession>A0A8J3T8Q8</accession>
<dbReference type="RefSeq" id="WP_373315466.1">
    <property type="nucleotide sequence ID" value="NZ_BOON01000014.1"/>
</dbReference>
<evidence type="ECO:0000313" key="4">
    <source>
        <dbReference type="Proteomes" id="UP000599074"/>
    </source>
</evidence>
<dbReference type="PANTHER" id="PTHR30390:SF6">
    <property type="entry name" value="DNAA INITIATOR-ASSOCIATING PROTEIN DIAA"/>
    <property type="match status" value="1"/>
</dbReference>
<sequence length="243" mass="26020">MTLLSGRESRSDRTDDAEANDGTSGLPGLDPFVERRLDLVWRRSSVDAKLDRLADALELFRAEAPRLARWGQHLAEVLVSGGRLLVAGNGGSAAEAQHLSAELVGKLHDDRPAYSAIALNAETSSLTAISNDYGYERVFARQVQAHGREGDVLVLISSSGRSRNLIAAAETARDLGVTSWAMTGPLPNPLGTCSDDVLAIQCDPQTAQELHLVAVHVLCEQVEAALPAAEIRAGRRVGRGVRR</sequence>
<dbReference type="PANTHER" id="PTHR30390">
    <property type="entry name" value="SEDOHEPTULOSE 7-PHOSPHATE ISOMERASE / DNAA INITIATOR-ASSOCIATING FACTOR FOR REPLICATION INITIATION"/>
    <property type="match status" value="1"/>
</dbReference>
<dbReference type="GO" id="GO:0097367">
    <property type="term" value="F:carbohydrate derivative binding"/>
    <property type="evidence" value="ECO:0007669"/>
    <property type="project" value="InterPro"/>
</dbReference>
<dbReference type="PROSITE" id="PS51464">
    <property type="entry name" value="SIS"/>
    <property type="match status" value="1"/>
</dbReference>
<evidence type="ECO:0000259" key="2">
    <source>
        <dbReference type="PROSITE" id="PS51464"/>
    </source>
</evidence>